<dbReference type="Pfam" id="PF08530">
    <property type="entry name" value="PepX_C"/>
    <property type="match status" value="1"/>
</dbReference>
<keyword evidence="2" id="KW-0732">Signal</keyword>
<dbReference type="InterPro" id="IPR013736">
    <property type="entry name" value="Xaa-Pro_dipept_C"/>
</dbReference>
<dbReference type="InterPro" id="IPR029058">
    <property type="entry name" value="AB_hydrolase_fold"/>
</dbReference>
<evidence type="ECO:0000256" key="2">
    <source>
        <dbReference type="SAM" id="SignalP"/>
    </source>
</evidence>
<gene>
    <name evidence="4" type="ORF">GA0061103_0180</name>
</gene>
<dbReference type="STRING" id="410764.GA0061103_0180"/>
<dbReference type="AlphaFoldDB" id="A0A1C3X5H6"/>
<keyword evidence="1" id="KW-0378">Hydrolase</keyword>
<protein>
    <recommendedName>
        <fullName evidence="3">Xaa-Pro dipeptidyl-peptidase C-terminal domain-containing protein</fullName>
    </recommendedName>
</protein>
<evidence type="ECO:0000256" key="1">
    <source>
        <dbReference type="ARBA" id="ARBA00022801"/>
    </source>
</evidence>
<dbReference type="InterPro" id="IPR008979">
    <property type="entry name" value="Galactose-bd-like_sf"/>
</dbReference>
<proteinExistence type="predicted"/>
<dbReference type="Pfam" id="PF02129">
    <property type="entry name" value="Peptidase_S15"/>
    <property type="match status" value="1"/>
</dbReference>
<evidence type="ECO:0000313" key="4">
    <source>
        <dbReference type="EMBL" id="SCB47522.1"/>
    </source>
</evidence>
<dbReference type="Proteomes" id="UP000199101">
    <property type="component" value="Unassembled WGS sequence"/>
</dbReference>
<dbReference type="EMBL" id="FMAG01000010">
    <property type="protein sequence ID" value="SCB47522.1"/>
    <property type="molecule type" value="Genomic_DNA"/>
</dbReference>
<dbReference type="OrthoDB" id="9806163at2"/>
<organism evidence="4 5">
    <name type="scientific">Rhizobium multihospitium</name>
    <dbReference type="NCBI Taxonomy" id="410764"/>
    <lineage>
        <taxon>Bacteria</taxon>
        <taxon>Pseudomonadati</taxon>
        <taxon>Pseudomonadota</taxon>
        <taxon>Alphaproteobacteria</taxon>
        <taxon>Hyphomicrobiales</taxon>
        <taxon>Rhizobiaceae</taxon>
        <taxon>Rhizobium/Agrobacterium group</taxon>
        <taxon>Rhizobium</taxon>
    </lineage>
</organism>
<keyword evidence="5" id="KW-1185">Reference proteome</keyword>
<dbReference type="SUPFAM" id="SSF49785">
    <property type="entry name" value="Galactose-binding domain-like"/>
    <property type="match status" value="1"/>
</dbReference>
<dbReference type="Gene3D" id="3.40.50.1820">
    <property type="entry name" value="alpha/beta hydrolase"/>
    <property type="match status" value="1"/>
</dbReference>
<name>A0A1C3X5H6_9HYPH</name>
<evidence type="ECO:0000313" key="5">
    <source>
        <dbReference type="Proteomes" id="UP000199101"/>
    </source>
</evidence>
<sequence>MTMAAGNMGLVRRMATISRIAAAFFLAGCAPLAVLPAAAQEEKGPSAASPWPGGTWTPGEAGYGVKLEKQSSVRMSDGTVLRVDIAYPTDLATGGRAKGPFPVLLTQTPYLNTEPTAGDYFVRRGYIFVTAYIRGTTTSGGEFGFFDDREAKDGAELVRWAAEQLENSNGVVGLNGGSYAGINQFLTVAELGPSSPVKAMAPYCMGAELYREPYFAGGIPSQTLNFQRVIGNAMGGKTAQTGVAFLDDVTAGGPRAYDGTYWRLRTVGNLAQKVADTEVPILLWSNEGDIYAQSSLELYTYLQNAGQKRPVFGQMARDQAASGRYQIVMGQGGHCENSDERITLEWYDTWLKGAKTGMADTRAPIHVHEMISNRWFNTGTYPPVATYTRYYLSAGRTLSKEPPGNESRDGIVWAQPGAGSVLQFDSESFPDGATLAGPISASVYASSNTKNLELIATVQVVDRDGMATKISSGTLLGSLAENDPDRSWSDANGIPVRPYGKYDAEKPVVPGAVDKYDFAVSARFSSIPPGSKLRLVLTTQTPADKCGPALGLDPCFPTAPQAASLAGNTTTLHYGPQTASSLNLPLAPAKCWVSGDNPGIPFWKNDPEVAGDGPCQVRPQ</sequence>
<dbReference type="InterPro" id="IPR005674">
    <property type="entry name" value="CocE/Ser_esterase"/>
</dbReference>
<dbReference type="NCBIfam" id="TIGR00976">
    <property type="entry name" value="CocE_NonD"/>
    <property type="match status" value="1"/>
</dbReference>
<feature type="chain" id="PRO_5008686200" description="Xaa-Pro dipeptidyl-peptidase C-terminal domain-containing protein" evidence="2">
    <location>
        <begin position="40"/>
        <end position="620"/>
    </location>
</feature>
<dbReference type="Gene3D" id="2.60.120.260">
    <property type="entry name" value="Galactose-binding domain-like"/>
    <property type="match status" value="1"/>
</dbReference>
<evidence type="ECO:0000259" key="3">
    <source>
        <dbReference type="SMART" id="SM00939"/>
    </source>
</evidence>
<dbReference type="SMART" id="SM00939">
    <property type="entry name" value="PepX_C"/>
    <property type="match status" value="1"/>
</dbReference>
<dbReference type="InterPro" id="IPR000383">
    <property type="entry name" value="Xaa-Pro-like_dom"/>
</dbReference>
<dbReference type="SUPFAM" id="SSF53474">
    <property type="entry name" value="alpha/beta-Hydrolases"/>
    <property type="match status" value="1"/>
</dbReference>
<reference evidence="5" key="1">
    <citation type="submission" date="2016-08" db="EMBL/GenBank/DDBJ databases">
        <authorList>
            <person name="Varghese N."/>
            <person name="Submissions Spin"/>
        </authorList>
    </citation>
    <scope>NUCLEOTIDE SEQUENCE [LARGE SCALE GENOMIC DNA]</scope>
    <source>
        <strain evidence="5">HAMBI 2975</strain>
    </source>
</reference>
<accession>A0A1C3X5H6</accession>
<feature type="domain" description="Xaa-Pro dipeptidyl-peptidase C-terminal" evidence="3">
    <location>
        <begin position="344"/>
        <end position="583"/>
    </location>
</feature>
<dbReference type="GO" id="GO:0008239">
    <property type="term" value="F:dipeptidyl-peptidase activity"/>
    <property type="evidence" value="ECO:0007669"/>
    <property type="project" value="InterPro"/>
</dbReference>
<feature type="signal peptide" evidence="2">
    <location>
        <begin position="1"/>
        <end position="39"/>
    </location>
</feature>